<feature type="chain" id="PRO_5045644326" evidence="15">
    <location>
        <begin position="26"/>
        <end position="259"/>
    </location>
</feature>
<evidence type="ECO:0000256" key="7">
    <source>
        <dbReference type="ARBA" id="ARBA00022729"/>
    </source>
</evidence>
<organism evidence="18 19">
    <name type="scientific">Pontibacter aydingkolensis</name>
    <dbReference type="NCBI Taxonomy" id="1911536"/>
    <lineage>
        <taxon>Bacteria</taxon>
        <taxon>Pseudomonadati</taxon>
        <taxon>Bacteroidota</taxon>
        <taxon>Cytophagia</taxon>
        <taxon>Cytophagales</taxon>
        <taxon>Hymenobacteraceae</taxon>
        <taxon>Pontibacter</taxon>
    </lineage>
</organism>
<evidence type="ECO:0000256" key="4">
    <source>
        <dbReference type="ARBA" id="ARBA00022452"/>
    </source>
</evidence>
<accession>A0ABS7CV82</accession>
<evidence type="ECO:0000256" key="8">
    <source>
        <dbReference type="ARBA" id="ARBA00023047"/>
    </source>
</evidence>
<protein>
    <submittedName>
        <fullName evidence="18">Polysaccharide biosynthesis/export family protein</fullName>
    </submittedName>
</protein>
<sequence>MNNRFFLFILSLLFFASCSSPRNLAYFDNLREEAVVTEKIANAAEAKIQPGDLLSINVTSLSPESNVLFNRGALPTASNTNVSGVTYVQETEGYLVDKSGSVVLPILGRVKVEDLTREEAENQLTSSLQTYLKEPVVNVRFRNFKVTVIGEVTRPSTFQITDGNVNILEALGMAGDMTAFGKRENVLVIRETKDERSMVRLNLNDKDVLKSPFFNLQQNDIVYVEPDKARAVQASNSSRNISIIVATMSVLTLILSRFL</sequence>
<comment type="caution">
    <text evidence="18">The sequence shown here is derived from an EMBL/GenBank/DDBJ whole genome shotgun (WGS) entry which is preliminary data.</text>
</comment>
<keyword evidence="3" id="KW-0813">Transport</keyword>
<keyword evidence="14" id="KW-0449">Lipoprotein</keyword>
<evidence type="ECO:0000256" key="13">
    <source>
        <dbReference type="ARBA" id="ARBA00023237"/>
    </source>
</evidence>
<dbReference type="PROSITE" id="PS51257">
    <property type="entry name" value="PROKAR_LIPOPROTEIN"/>
    <property type="match status" value="1"/>
</dbReference>
<evidence type="ECO:0000256" key="11">
    <source>
        <dbReference type="ARBA" id="ARBA00023136"/>
    </source>
</evidence>
<dbReference type="InterPro" id="IPR049712">
    <property type="entry name" value="Poly_export"/>
</dbReference>
<evidence type="ECO:0000259" key="17">
    <source>
        <dbReference type="Pfam" id="PF22461"/>
    </source>
</evidence>
<evidence type="ECO:0000256" key="5">
    <source>
        <dbReference type="ARBA" id="ARBA00022597"/>
    </source>
</evidence>
<keyword evidence="19" id="KW-1185">Reference proteome</keyword>
<dbReference type="Pfam" id="PF22461">
    <property type="entry name" value="SLBB_2"/>
    <property type="match status" value="1"/>
</dbReference>
<keyword evidence="6" id="KW-0812">Transmembrane</keyword>
<keyword evidence="5" id="KW-0762">Sugar transport</keyword>
<dbReference type="Proteomes" id="UP000813018">
    <property type="component" value="Unassembled WGS sequence"/>
</dbReference>
<evidence type="ECO:0000256" key="9">
    <source>
        <dbReference type="ARBA" id="ARBA00023065"/>
    </source>
</evidence>
<dbReference type="PANTHER" id="PTHR33619">
    <property type="entry name" value="POLYSACCHARIDE EXPORT PROTEIN GFCE-RELATED"/>
    <property type="match status" value="1"/>
</dbReference>
<feature type="signal peptide" evidence="15">
    <location>
        <begin position="1"/>
        <end position="25"/>
    </location>
</feature>
<evidence type="ECO:0000313" key="19">
    <source>
        <dbReference type="Proteomes" id="UP000813018"/>
    </source>
</evidence>
<evidence type="ECO:0000256" key="12">
    <source>
        <dbReference type="ARBA" id="ARBA00023139"/>
    </source>
</evidence>
<evidence type="ECO:0000313" key="18">
    <source>
        <dbReference type="EMBL" id="MBW7467683.1"/>
    </source>
</evidence>
<evidence type="ECO:0000256" key="3">
    <source>
        <dbReference type="ARBA" id="ARBA00022448"/>
    </source>
</evidence>
<evidence type="ECO:0000259" key="16">
    <source>
        <dbReference type="Pfam" id="PF02563"/>
    </source>
</evidence>
<dbReference type="Pfam" id="PF02563">
    <property type="entry name" value="Poly_export"/>
    <property type="match status" value="1"/>
</dbReference>
<feature type="domain" description="Polysaccharide export protein N-terminal" evidence="16">
    <location>
        <begin position="42"/>
        <end position="141"/>
    </location>
</feature>
<keyword evidence="11" id="KW-0472">Membrane</keyword>
<dbReference type="InterPro" id="IPR054765">
    <property type="entry name" value="SLBB_dom"/>
</dbReference>
<feature type="domain" description="SLBB" evidence="17">
    <location>
        <begin position="145"/>
        <end position="224"/>
    </location>
</feature>
<name>A0ABS7CV82_9BACT</name>
<keyword evidence="8" id="KW-0625">Polysaccharide transport</keyword>
<keyword evidence="13" id="KW-0998">Cell outer membrane</keyword>
<dbReference type="Gene3D" id="3.10.560.10">
    <property type="entry name" value="Outer membrane lipoprotein wza domain like"/>
    <property type="match status" value="1"/>
</dbReference>
<comment type="similarity">
    <text evidence="2">Belongs to the BexD/CtrA/VexA family.</text>
</comment>
<reference evidence="18 19" key="1">
    <citation type="journal article" date="2016" name="Int. J. Syst. Evol. Microbiol.">
        <title>Pontibacter aydingkolensis sp. nov., isolated from soil of a salt lake.</title>
        <authorList>
            <person name="Osman G."/>
            <person name="Zhang T."/>
            <person name="Lou K."/>
            <person name="Gao Y."/>
            <person name="Chang W."/>
            <person name="Lin Q."/>
            <person name="Yang H.M."/>
            <person name="Huo X.D."/>
            <person name="Wang N."/>
        </authorList>
    </citation>
    <scope>NUCLEOTIDE SEQUENCE [LARGE SCALE GENOMIC DNA]</scope>
    <source>
        <strain evidence="18 19">KACC 19255</strain>
    </source>
</reference>
<dbReference type="EMBL" id="JAHYXK010000008">
    <property type="protein sequence ID" value="MBW7467683.1"/>
    <property type="molecule type" value="Genomic_DNA"/>
</dbReference>
<keyword evidence="9" id="KW-0406">Ion transport</keyword>
<gene>
    <name evidence="18" type="ORF">K0O23_11445</name>
</gene>
<keyword evidence="7 15" id="KW-0732">Signal</keyword>
<evidence type="ECO:0000256" key="2">
    <source>
        <dbReference type="ARBA" id="ARBA00009450"/>
    </source>
</evidence>
<evidence type="ECO:0000256" key="15">
    <source>
        <dbReference type="SAM" id="SignalP"/>
    </source>
</evidence>
<dbReference type="RefSeq" id="WP_219877561.1">
    <property type="nucleotide sequence ID" value="NZ_JAHYXK010000008.1"/>
</dbReference>
<keyword evidence="4" id="KW-1134">Transmembrane beta strand</keyword>
<evidence type="ECO:0000256" key="6">
    <source>
        <dbReference type="ARBA" id="ARBA00022692"/>
    </source>
</evidence>
<keyword evidence="12" id="KW-0564">Palmitate</keyword>
<evidence type="ECO:0000256" key="1">
    <source>
        <dbReference type="ARBA" id="ARBA00004571"/>
    </source>
</evidence>
<dbReference type="InterPro" id="IPR003715">
    <property type="entry name" value="Poly_export_N"/>
</dbReference>
<proteinExistence type="inferred from homology"/>
<evidence type="ECO:0000256" key="10">
    <source>
        <dbReference type="ARBA" id="ARBA00023114"/>
    </source>
</evidence>
<keyword evidence="10" id="KW-0626">Porin</keyword>
<comment type="subcellular location">
    <subcellularLocation>
        <location evidence="1">Cell outer membrane</location>
        <topology evidence="1">Multi-pass membrane protein</topology>
    </subcellularLocation>
</comment>
<dbReference type="PANTHER" id="PTHR33619:SF3">
    <property type="entry name" value="POLYSACCHARIDE EXPORT PROTEIN GFCE-RELATED"/>
    <property type="match status" value="1"/>
</dbReference>
<evidence type="ECO:0000256" key="14">
    <source>
        <dbReference type="ARBA" id="ARBA00023288"/>
    </source>
</evidence>